<proteinExistence type="predicted"/>
<dbReference type="Proteomes" id="UP000658690">
    <property type="component" value="Unassembled WGS sequence"/>
</dbReference>
<reference evidence="2 3" key="1">
    <citation type="submission" date="2019-10" db="EMBL/GenBank/DDBJ databases">
        <title>Description of Paenibacillus choica sp. nov.</title>
        <authorList>
            <person name="Carlier A."/>
            <person name="Qi S."/>
        </authorList>
    </citation>
    <scope>NUCLEOTIDE SEQUENCE [LARGE SCALE GENOMIC DNA]</scope>
    <source>
        <strain evidence="2 3">LMG 31460</strain>
    </source>
</reference>
<name>A0ABX1ZHI4_9BACL</name>
<evidence type="ECO:0000313" key="2">
    <source>
        <dbReference type="EMBL" id="NOU91400.1"/>
    </source>
</evidence>
<evidence type="ECO:0000313" key="3">
    <source>
        <dbReference type="Proteomes" id="UP000658690"/>
    </source>
</evidence>
<evidence type="ECO:0000259" key="1">
    <source>
        <dbReference type="Pfam" id="PF24719"/>
    </source>
</evidence>
<keyword evidence="3" id="KW-1185">Reference proteome</keyword>
<protein>
    <recommendedName>
        <fullName evidence="1">Imm33-like domain-containing protein</fullName>
    </recommendedName>
</protein>
<feature type="domain" description="Imm33-like" evidence="1">
    <location>
        <begin position="98"/>
        <end position="197"/>
    </location>
</feature>
<organism evidence="2 3">
    <name type="scientific">Paenibacillus germinis</name>
    <dbReference type="NCBI Taxonomy" id="2654979"/>
    <lineage>
        <taxon>Bacteria</taxon>
        <taxon>Bacillati</taxon>
        <taxon>Bacillota</taxon>
        <taxon>Bacilli</taxon>
        <taxon>Bacillales</taxon>
        <taxon>Paenibacillaceae</taxon>
        <taxon>Paenibacillus</taxon>
    </lineage>
</organism>
<dbReference type="EMBL" id="WHOC01000197">
    <property type="protein sequence ID" value="NOU91400.1"/>
    <property type="molecule type" value="Genomic_DNA"/>
</dbReference>
<dbReference type="RefSeq" id="WP_171694098.1">
    <property type="nucleotide sequence ID" value="NZ_WHOC01000197.1"/>
</dbReference>
<dbReference type="Pfam" id="PF24719">
    <property type="entry name" value="Imm33-like"/>
    <property type="match status" value="1"/>
</dbReference>
<sequence>MSSKHFVTSGLYRDFGYEIRVLSKERLELQYQKALIYLIDFIIDTEAVINPDQTIAYYSWMLKFVPCTDFYYDLWEIVYEEGLFTEGIDYSVELVSSQEKECTMRGAAPYFPTFGQKLAISKGVYEGMVCEGVWYPSPDHMTGWFITTDLYDGNIDSLMVVHYYHLVFKRPDLLTYLALPHGFRFLKDASNSEAWFDEKVYSNK</sequence>
<gene>
    <name evidence="2" type="ORF">GC102_37600</name>
</gene>
<accession>A0ABX1ZHI4</accession>
<dbReference type="InterPro" id="IPR056509">
    <property type="entry name" value="Imm33-like"/>
</dbReference>
<comment type="caution">
    <text evidence="2">The sequence shown here is derived from an EMBL/GenBank/DDBJ whole genome shotgun (WGS) entry which is preliminary data.</text>
</comment>